<dbReference type="PANTHER" id="PTHR21666:SF288">
    <property type="entry name" value="CELL DIVISION PROTEIN YTFB"/>
    <property type="match status" value="1"/>
</dbReference>
<dbReference type="PANTHER" id="PTHR21666">
    <property type="entry name" value="PEPTIDASE-RELATED"/>
    <property type="match status" value="1"/>
</dbReference>
<dbReference type="GO" id="GO:0004222">
    <property type="term" value="F:metalloendopeptidase activity"/>
    <property type="evidence" value="ECO:0007669"/>
    <property type="project" value="TreeGrafter"/>
</dbReference>
<dbReference type="EMBL" id="MLJW01000075">
    <property type="protein sequence ID" value="OIR02349.1"/>
    <property type="molecule type" value="Genomic_DNA"/>
</dbReference>
<proteinExistence type="predicted"/>
<dbReference type="InterPro" id="IPR011055">
    <property type="entry name" value="Dup_hybrid_motif"/>
</dbReference>
<comment type="cofactor">
    <cofactor evidence="1">
        <name>Zn(2+)</name>
        <dbReference type="ChEBI" id="CHEBI:29105"/>
    </cofactor>
</comment>
<gene>
    <name evidence="8" type="primary">mepM_11</name>
    <name evidence="8" type="ORF">GALL_155060</name>
</gene>
<dbReference type="SUPFAM" id="SSF51261">
    <property type="entry name" value="Duplicated hybrid motif"/>
    <property type="match status" value="1"/>
</dbReference>
<dbReference type="FunFam" id="2.70.70.10:FF:000006">
    <property type="entry name" value="M23 family peptidase"/>
    <property type="match status" value="1"/>
</dbReference>
<evidence type="ECO:0000259" key="7">
    <source>
        <dbReference type="Pfam" id="PF01551"/>
    </source>
</evidence>
<dbReference type="Pfam" id="PF01551">
    <property type="entry name" value="Peptidase_M23"/>
    <property type="match status" value="1"/>
</dbReference>
<keyword evidence="3" id="KW-0479">Metal-binding</keyword>
<reference evidence="8" key="1">
    <citation type="submission" date="2016-10" db="EMBL/GenBank/DDBJ databases">
        <title>Sequence of Gallionella enrichment culture.</title>
        <authorList>
            <person name="Poehlein A."/>
            <person name="Muehling M."/>
            <person name="Daniel R."/>
        </authorList>
    </citation>
    <scope>NUCLEOTIDE SEQUENCE</scope>
</reference>
<dbReference type="AlphaFoldDB" id="A0A1J5SDS3"/>
<keyword evidence="4 8" id="KW-0378">Hydrolase</keyword>
<dbReference type="GO" id="GO:0006508">
    <property type="term" value="P:proteolysis"/>
    <property type="evidence" value="ECO:0007669"/>
    <property type="project" value="UniProtKB-KW"/>
</dbReference>
<organism evidence="8">
    <name type="scientific">mine drainage metagenome</name>
    <dbReference type="NCBI Taxonomy" id="410659"/>
    <lineage>
        <taxon>unclassified sequences</taxon>
        <taxon>metagenomes</taxon>
        <taxon>ecological metagenomes</taxon>
    </lineage>
</organism>
<evidence type="ECO:0000256" key="4">
    <source>
        <dbReference type="ARBA" id="ARBA00022801"/>
    </source>
</evidence>
<dbReference type="EC" id="3.4.24.-" evidence="8"/>
<evidence type="ECO:0000256" key="3">
    <source>
        <dbReference type="ARBA" id="ARBA00022723"/>
    </source>
</evidence>
<feature type="domain" description="M23ase beta-sheet core" evidence="7">
    <location>
        <begin position="321"/>
        <end position="415"/>
    </location>
</feature>
<evidence type="ECO:0000256" key="5">
    <source>
        <dbReference type="ARBA" id="ARBA00022833"/>
    </source>
</evidence>
<keyword evidence="6" id="KW-0482">Metalloprotease</keyword>
<comment type="caution">
    <text evidence="8">The sequence shown here is derived from an EMBL/GenBank/DDBJ whole genome shotgun (WGS) entry which is preliminary data.</text>
</comment>
<evidence type="ECO:0000256" key="2">
    <source>
        <dbReference type="ARBA" id="ARBA00022670"/>
    </source>
</evidence>
<sequence>MISSRFVRFWDWLRHVFPERQILIRDHGRVRCFTLGTLQQLTLSGAVAGCVLWALLATAAYVDKSMVLAARENEISRQVSELNGMKGDYQAAVSHLDEFKGTFARITCEVSDIQDSLLRIAASNAPHGHHPAAPLPKLDPAAGSGCRAGAATATTGGAGGTDTAHADTTHIVGTLPAGPEQTELKKKVHELEQGLQQLKASHSAFLEHSASLTEDRYGALAHQLSSVGLDADSLVQAEMRHLRQSAATRRIYGEGGPFIAAYPPAPRGMMTEVALYNHQVTRLDDLTLALKAVPLAQPLQDYEITSPFGVRVDPINEKSAIHEGVDLGAPAGTPVVATGDGRVATAGWEDGYGNMVDLDHGMGLHTRYAHLARILVKPGERVTRGTPLGLLGATGRTTGPHLHYEVRINDVPTNPMKFILAGRDVLKSQ</sequence>
<name>A0A1J5SDS3_9ZZZZ</name>
<keyword evidence="5" id="KW-0862">Zinc</keyword>
<evidence type="ECO:0000256" key="1">
    <source>
        <dbReference type="ARBA" id="ARBA00001947"/>
    </source>
</evidence>
<dbReference type="CDD" id="cd12797">
    <property type="entry name" value="M23_peptidase"/>
    <property type="match status" value="1"/>
</dbReference>
<protein>
    <submittedName>
        <fullName evidence="8">Murein DD-endopeptidase MepM</fullName>
        <ecNumber evidence="8">3.4.24.-</ecNumber>
    </submittedName>
</protein>
<keyword evidence="2" id="KW-0645">Protease</keyword>
<dbReference type="Gene3D" id="2.70.70.10">
    <property type="entry name" value="Glucose Permease (Domain IIA)"/>
    <property type="match status" value="1"/>
</dbReference>
<evidence type="ECO:0000256" key="6">
    <source>
        <dbReference type="ARBA" id="ARBA00023049"/>
    </source>
</evidence>
<dbReference type="InterPro" id="IPR050570">
    <property type="entry name" value="Cell_wall_metabolism_enzyme"/>
</dbReference>
<dbReference type="InterPro" id="IPR016047">
    <property type="entry name" value="M23ase_b-sheet_dom"/>
</dbReference>
<evidence type="ECO:0000313" key="8">
    <source>
        <dbReference type="EMBL" id="OIR02349.1"/>
    </source>
</evidence>
<accession>A0A1J5SDS3</accession>
<dbReference type="GO" id="GO:0046872">
    <property type="term" value="F:metal ion binding"/>
    <property type="evidence" value="ECO:0007669"/>
    <property type="project" value="UniProtKB-KW"/>
</dbReference>